<dbReference type="InterPro" id="IPR002394">
    <property type="entry name" value="Nicotinic_acetylcholine_rcpt"/>
</dbReference>
<dbReference type="InterPro" id="IPR036734">
    <property type="entry name" value="Neur_chan_lig-bd_sf"/>
</dbReference>
<evidence type="ECO:0000256" key="9">
    <source>
        <dbReference type="ARBA" id="ARBA00023157"/>
    </source>
</evidence>
<organism evidence="19 20">
    <name type="scientific">Fasciola hepatica</name>
    <name type="common">Liver fluke</name>
    <dbReference type="NCBI Taxonomy" id="6192"/>
    <lineage>
        <taxon>Eukaryota</taxon>
        <taxon>Metazoa</taxon>
        <taxon>Spiralia</taxon>
        <taxon>Lophotrochozoa</taxon>
        <taxon>Platyhelminthes</taxon>
        <taxon>Trematoda</taxon>
        <taxon>Digenea</taxon>
        <taxon>Plagiorchiida</taxon>
        <taxon>Echinostomata</taxon>
        <taxon>Echinostomatoidea</taxon>
        <taxon>Fasciolidae</taxon>
        <taxon>Fasciola</taxon>
    </lineage>
</organism>
<keyword evidence="3" id="KW-1003">Cell membrane</keyword>
<evidence type="ECO:0000313" key="19">
    <source>
        <dbReference type="EMBL" id="THD28502.1"/>
    </source>
</evidence>
<feature type="transmembrane region" description="Helical" evidence="15">
    <location>
        <begin position="311"/>
        <end position="329"/>
    </location>
</feature>
<feature type="domain" description="Neurotransmitter-gated ion-channel ligand-binding" evidence="17">
    <location>
        <begin position="73"/>
        <end position="279"/>
    </location>
</feature>
<keyword evidence="20" id="KW-1185">Reference proteome</keyword>
<evidence type="ECO:0000256" key="10">
    <source>
        <dbReference type="ARBA" id="ARBA00023170"/>
    </source>
</evidence>
<dbReference type="CDD" id="cd18997">
    <property type="entry name" value="LGIC_ECD_nAChR"/>
    <property type="match status" value="1"/>
</dbReference>
<protein>
    <submittedName>
        <fullName evidence="19">Acetylcholine receptor</fullName>
    </submittedName>
</protein>
<dbReference type="InterPro" id="IPR038050">
    <property type="entry name" value="Neuro_actylchol_rec"/>
</dbReference>
<evidence type="ECO:0000256" key="7">
    <source>
        <dbReference type="ARBA" id="ARBA00023065"/>
    </source>
</evidence>
<dbReference type="FunFam" id="1.20.58.390:FF:000073">
    <property type="entry name" value="Neuronal acetylcholine receptor subunit alpha-9-II"/>
    <property type="match status" value="1"/>
</dbReference>
<dbReference type="PANTHER" id="PTHR18945">
    <property type="entry name" value="NEUROTRANSMITTER GATED ION CHANNEL"/>
    <property type="match status" value="1"/>
</dbReference>
<evidence type="ECO:0000256" key="11">
    <source>
        <dbReference type="ARBA" id="ARBA00023180"/>
    </source>
</evidence>
<dbReference type="Pfam" id="PF02932">
    <property type="entry name" value="Neur_chan_memb"/>
    <property type="match status" value="1"/>
</dbReference>
<evidence type="ECO:0000256" key="4">
    <source>
        <dbReference type="ARBA" id="ARBA00022692"/>
    </source>
</evidence>
<dbReference type="GO" id="GO:0045211">
    <property type="term" value="C:postsynaptic membrane"/>
    <property type="evidence" value="ECO:0007669"/>
    <property type="project" value="InterPro"/>
</dbReference>
<dbReference type="InterPro" id="IPR006201">
    <property type="entry name" value="Neur_channel"/>
</dbReference>
<keyword evidence="11" id="KW-0325">Glycoprotein</keyword>
<name>A0A4E0S394_FASHE</name>
<comment type="caution">
    <text evidence="19">The sequence shown here is derived from an EMBL/GenBank/DDBJ whole genome shotgun (WGS) entry which is preliminary data.</text>
</comment>
<evidence type="ECO:0000256" key="3">
    <source>
        <dbReference type="ARBA" id="ARBA00022475"/>
    </source>
</evidence>
<evidence type="ECO:0000256" key="8">
    <source>
        <dbReference type="ARBA" id="ARBA00023136"/>
    </source>
</evidence>
<proteinExistence type="inferred from homology"/>
<dbReference type="SUPFAM" id="SSF90112">
    <property type="entry name" value="Neurotransmitter-gated ion-channel transmembrane pore"/>
    <property type="match status" value="1"/>
</dbReference>
<comment type="subcellular location">
    <subcellularLocation>
        <location evidence="14">Synaptic cell membrane</location>
        <topology evidence="14">Multi-pass membrane protein</topology>
    </subcellularLocation>
</comment>
<dbReference type="CDD" id="cd19051">
    <property type="entry name" value="LGIC_TM_cation"/>
    <property type="match status" value="1"/>
</dbReference>
<dbReference type="Pfam" id="PF02931">
    <property type="entry name" value="Neur_chan_LBD"/>
    <property type="match status" value="1"/>
</dbReference>
<reference evidence="19" key="1">
    <citation type="submission" date="2019-03" db="EMBL/GenBank/DDBJ databases">
        <title>Improved annotation for the trematode Fasciola hepatica.</title>
        <authorList>
            <person name="Choi Y.-J."/>
            <person name="Martin J."/>
            <person name="Mitreva M."/>
        </authorList>
    </citation>
    <scope>NUCLEOTIDE SEQUENCE [LARGE SCALE GENOMIC DNA]</scope>
</reference>
<keyword evidence="13 15" id="KW-0407">Ion channel</keyword>
<evidence type="ECO:0000256" key="14">
    <source>
        <dbReference type="ARBA" id="ARBA00034099"/>
    </source>
</evidence>
<gene>
    <name evidence="19" type="ORF">D915_000680</name>
</gene>
<feature type="region of interest" description="Disordered" evidence="16">
    <location>
        <begin position="439"/>
        <end position="485"/>
    </location>
</feature>
<dbReference type="AlphaFoldDB" id="A0A4E0S394"/>
<feature type="domain" description="Neurotransmitter-gated ion-channel transmembrane" evidence="18">
    <location>
        <begin position="286"/>
        <end position="631"/>
    </location>
</feature>
<keyword evidence="10 19" id="KW-0675">Receptor</keyword>
<dbReference type="PROSITE" id="PS00236">
    <property type="entry name" value="NEUROTR_ION_CHANNEL"/>
    <property type="match status" value="1"/>
</dbReference>
<dbReference type="Gene3D" id="2.70.170.10">
    <property type="entry name" value="Neurotransmitter-gated ion-channel ligand-binding domain"/>
    <property type="match status" value="1"/>
</dbReference>
<evidence type="ECO:0000259" key="18">
    <source>
        <dbReference type="Pfam" id="PF02932"/>
    </source>
</evidence>
<dbReference type="NCBIfam" id="TIGR00860">
    <property type="entry name" value="LIC"/>
    <property type="match status" value="1"/>
</dbReference>
<keyword evidence="4 15" id="KW-0812">Transmembrane</keyword>
<evidence type="ECO:0000256" key="6">
    <source>
        <dbReference type="ARBA" id="ARBA00023018"/>
    </source>
</evidence>
<accession>A0A4E0S394</accession>
<dbReference type="InterPro" id="IPR006202">
    <property type="entry name" value="Neur_chan_lig-bd"/>
</dbReference>
<dbReference type="SUPFAM" id="SSF63712">
    <property type="entry name" value="Nicotinic receptor ligand binding domain-like"/>
    <property type="match status" value="1"/>
</dbReference>
<feature type="compositionally biased region" description="Basic and acidic residues" evidence="16">
    <location>
        <begin position="500"/>
        <end position="522"/>
    </location>
</feature>
<feature type="chain" id="PRO_5022247645" evidence="15">
    <location>
        <begin position="34"/>
        <end position="644"/>
    </location>
</feature>
<keyword evidence="7 15" id="KW-0406">Ion transport</keyword>
<feature type="transmembrane region" description="Helical" evidence="15">
    <location>
        <begin position="615"/>
        <end position="637"/>
    </location>
</feature>
<keyword evidence="9" id="KW-1015">Disulfide bond</keyword>
<evidence type="ECO:0000256" key="13">
    <source>
        <dbReference type="ARBA" id="ARBA00023303"/>
    </source>
</evidence>
<keyword evidence="12" id="KW-1071">Ligand-gated ion channel</keyword>
<keyword evidence="5 15" id="KW-1133">Transmembrane helix</keyword>
<evidence type="ECO:0000256" key="16">
    <source>
        <dbReference type="SAM" id="MobiDB-lite"/>
    </source>
</evidence>
<evidence type="ECO:0000256" key="15">
    <source>
        <dbReference type="RuleBase" id="RU000687"/>
    </source>
</evidence>
<evidence type="ECO:0000256" key="5">
    <source>
        <dbReference type="ARBA" id="ARBA00022989"/>
    </source>
</evidence>
<dbReference type="GO" id="GO:0004888">
    <property type="term" value="F:transmembrane signaling receptor activity"/>
    <property type="evidence" value="ECO:0007669"/>
    <property type="project" value="InterPro"/>
</dbReference>
<dbReference type="Proteomes" id="UP000230066">
    <property type="component" value="Unassembled WGS sequence"/>
</dbReference>
<feature type="compositionally biased region" description="Polar residues" evidence="16">
    <location>
        <begin position="441"/>
        <end position="478"/>
    </location>
</feature>
<evidence type="ECO:0000256" key="12">
    <source>
        <dbReference type="ARBA" id="ARBA00023286"/>
    </source>
</evidence>
<comment type="similarity">
    <text evidence="1">Belongs to the ligand-gated ion channel (TC 1.A.9) family. Acetylcholine receptor (TC 1.A.9.1) subfamily.</text>
</comment>
<dbReference type="EMBL" id="JXXN02000134">
    <property type="protein sequence ID" value="THD28502.1"/>
    <property type="molecule type" value="Genomic_DNA"/>
</dbReference>
<sequence>MMFVKNSVIDLPFFRARTYVLLHLLLSSYSVGATQVETNATSPKDQQSVQVSNVSKTRTTNDGTFGDFVIPDEQRLLQHILKDYDPASRPTYVASNSVNVGFQMTLVQINQLDEVNQVLTLNVWIEQEWNDERLRWNPADYNNLQIIRIPCDKLWLPDIVLYNSADDYTSGYMQIKAMVHSTGNVFWSPPAKLRSACKIDITYFPFDDQSCMMKFGSWAYDGWQLNITKRHEDVDMSNYVPNGEWDLLKVTVDRFEIVYPCCKEPYPDLRFTIYMRRRTLYYLFNIIFPCLWLTVLSLISFWLPPDSGEKITLGITVLLAFSVFMLLIAENMPATSEFVPLIGIYLTVTMAMTSLSIILTVGVLHLHHKGPHNTPVPKRIRIILFDYVAPFLRMSSVERYRLTRQEQWTQSKSEYNSHSGRTNLVLGPLVLEQQKRAVLHTGSNKQSRNNRQLSSTISGDNSTRFSGTSKHTMHSRCTASPERYTERPTVTRANAISITLEEKDQDQTDEAKDQRSHNERNLTHPTGWSEIRGTPRNRSCCDLNSLNGQVWTEASEIERRLVVEDLSRLIWHADQQQAHMDEYLKMLQRNQSLEEHSLDIMNEWRTVALIVDRTLFWLFLVVATLATIVILIVMPLFKPNQLTR</sequence>
<dbReference type="InterPro" id="IPR006029">
    <property type="entry name" value="Neurotrans-gated_channel_TM"/>
</dbReference>
<dbReference type="InterPro" id="IPR018000">
    <property type="entry name" value="Neurotransmitter_ion_chnl_CS"/>
</dbReference>
<feature type="transmembrane region" description="Helical" evidence="15">
    <location>
        <begin position="280"/>
        <end position="304"/>
    </location>
</feature>
<evidence type="ECO:0000313" key="20">
    <source>
        <dbReference type="Proteomes" id="UP000230066"/>
    </source>
</evidence>
<dbReference type="InterPro" id="IPR036719">
    <property type="entry name" value="Neuro-gated_channel_TM_sf"/>
</dbReference>
<dbReference type="Gene3D" id="1.20.58.390">
    <property type="entry name" value="Neurotransmitter-gated ion-channel transmembrane domain"/>
    <property type="match status" value="2"/>
</dbReference>
<feature type="transmembrane region" description="Helical" evidence="15">
    <location>
        <begin position="341"/>
        <end position="364"/>
    </location>
</feature>
<keyword evidence="8 15" id="KW-0472">Membrane</keyword>
<dbReference type="PRINTS" id="PR00252">
    <property type="entry name" value="NRIONCHANNEL"/>
</dbReference>
<feature type="region of interest" description="Disordered" evidence="16">
    <location>
        <begin position="498"/>
        <end position="533"/>
    </location>
</feature>
<dbReference type="GO" id="GO:0022848">
    <property type="term" value="F:acetylcholine-gated monoatomic cation-selective channel activity"/>
    <property type="evidence" value="ECO:0007669"/>
    <property type="project" value="InterPro"/>
</dbReference>
<evidence type="ECO:0000259" key="17">
    <source>
        <dbReference type="Pfam" id="PF02931"/>
    </source>
</evidence>
<evidence type="ECO:0000256" key="1">
    <source>
        <dbReference type="ARBA" id="ARBA00009237"/>
    </source>
</evidence>
<keyword evidence="6" id="KW-0770">Synapse</keyword>
<keyword evidence="15" id="KW-0732">Signal</keyword>
<keyword evidence="2 15" id="KW-0813">Transport</keyword>
<evidence type="ECO:0000256" key="2">
    <source>
        <dbReference type="ARBA" id="ARBA00022448"/>
    </source>
</evidence>
<dbReference type="FunFam" id="2.70.170.10:FF:000016">
    <property type="entry name" value="Nicotinic acetylcholine receptor subunit"/>
    <property type="match status" value="1"/>
</dbReference>
<feature type="signal peptide" evidence="15">
    <location>
        <begin position="1"/>
        <end position="33"/>
    </location>
</feature>
<dbReference type="PRINTS" id="PR00254">
    <property type="entry name" value="NICOTINICR"/>
</dbReference>